<proteinExistence type="inferred from homology"/>
<protein>
    <recommendedName>
        <fullName evidence="4">Putative glucose-6-phosphate 1-epimerase</fullName>
        <ecNumber evidence="4">5.1.3.15</ecNumber>
    </recommendedName>
</protein>
<evidence type="ECO:0000256" key="3">
    <source>
        <dbReference type="ARBA" id="ARBA00023235"/>
    </source>
</evidence>
<dbReference type="GO" id="GO:0047938">
    <property type="term" value="F:glucose-6-phosphate 1-epimerase activity"/>
    <property type="evidence" value="ECO:0007669"/>
    <property type="project" value="UniProtKB-UniRule"/>
</dbReference>
<dbReference type="EMBL" id="RZOA01000001">
    <property type="protein sequence ID" value="KAA8824734.1"/>
    <property type="molecule type" value="Genomic_DNA"/>
</dbReference>
<dbReference type="CDD" id="cd09020">
    <property type="entry name" value="D-hex-6-P-epi_like"/>
    <property type="match status" value="1"/>
</dbReference>
<evidence type="ECO:0000256" key="2">
    <source>
        <dbReference type="ARBA" id="ARBA00005866"/>
    </source>
</evidence>
<evidence type="ECO:0000256" key="5">
    <source>
        <dbReference type="PIRSR" id="PIRSR016020-1"/>
    </source>
</evidence>
<dbReference type="AlphaFoldDB" id="A0A5J5E706"/>
<dbReference type="PANTHER" id="PTHR11122">
    <property type="entry name" value="APOSPORY-ASSOCIATED PROTEIN C-RELATED"/>
    <property type="match status" value="1"/>
</dbReference>
<dbReference type="SUPFAM" id="SSF74650">
    <property type="entry name" value="Galactose mutarotase-like"/>
    <property type="match status" value="1"/>
</dbReference>
<evidence type="ECO:0000313" key="7">
    <source>
        <dbReference type="EMBL" id="KAA8824734.1"/>
    </source>
</evidence>
<dbReference type="InterPro" id="IPR011013">
    <property type="entry name" value="Gal_mutarotase_sf_dom"/>
</dbReference>
<sequence>MANFIIRNLINEDGGAQISDYGAHVMSWTPTGGFPVLWTPAAVPFREGEFIDGGIPVVFPWFNQGFERGRLTDRFPRHGFARTSFWRPAADDVPDPAGPNRLSSDRRMRCTLDSADVPADLLARCTGGFAPGSAFRAAYDVRAGHELAVTLTVRNTGSVPFTFEAALHTYLRVGDATRVRLEGLGNSAYLDATLPGFREPGFPTRTQSHSPVAFTASGVDRVYYASNGLLLRDDAWNRSIAIERTGATQTVVWNPGAERSEWREFVCVESAAIRELAVTLEPGESHALGQTLRTEA</sequence>
<dbReference type="InterPro" id="IPR008183">
    <property type="entry name" value="Aldose_1/G6P_1-epimerase"/>
</dbReference>
<evidence type="ECO:0000313" key="6">
    <source>
        <dbReference type="EMBL" id="KAA8821654.1"/>
    </source>
</evidence>
<dbReference type="RefSeq" id="WP_150353056.1">
    <property type="nucleotide sequence ID" value="NZ_RZNZ01000003.1"/>
</dbReference>
<comment type="similarity">
    <text evidence="2 4">Belongs to the glucose-6-phosphate 1-epimerase family.</text>
</comment>
<dbReference type="GO" id="GO:0005975">
    <property type="term" value="P:carbohydrate metabolic process"/>
    <property type="evidence" value="ECO:0007669"/>
    <property type="project" value="InterPro"/>
</dbReference>
<reference evidence="8 9" key="1">
    <citation type="journal article" date="2019" name="Syst. Appl. Microbiol.">
        <title>Characterization of Bifidobacterium species in feaces of the Egyptian fruit bat: Description of B. vespertilionis sp. nov. and B. rousetti sp. nov.</title>
        <authorList>
            <person name="Modesto M."/>
            <person name="Satti M."/>
            <person name="Watanabe K."/>
            <person name="Puglisi E."/>
            <person name="Morelli L."/>
            <person name="Huang C.-H."/>
            <person name="Liou J.-S."/>
            <person name="Miyashita M."/>
            <person name="Tamura T."/>
            <person name="Saito S."/>
            <person name="Mori K."/>
            <person name="Huang L."/>
            <person name="Sciavilla P."/>
            <person name="Sandri C."/>
            <person name="Spiezio C."/>
            <person name="Vitali F."/>
            <person name="Cavalieri D."/>
            <person name="Perpetuini G."/>
            <person name="Tofalo R."/>
            <person name="Bonetti A."/>
            <person name="Arita M."/>
            <person name="Mattarelli P."/>
        </authorList>
    </citation>
    <scope>NUCLEOTIDE SEQUENCE [LARGE SCALE GENOMIC DNA]</scope>
    <source>
        <strain evidence="6 9">RST16</strain>
        <strain evidence="7 8">RST8</strain>
    </source>
</reference>
<gene>
    <name evidence="7" type="ORF">EM848_00530</name>
    <name evidence="6" type="ORF">EMO90_03235</name>
</gene>
<dbReference type="Proteomes" id="UP000374630">
    <property type="component" value="Unassembled WGS sequence"/>
</dbReference>
<accession>A0A5J5E706</accession>
<feature type="active site" evidence="5">
    <location>
        <position position="168"/>
    </location>
</feature>
<dbReference type="PANTHER" id="PTHR11122:SF13">
    <property type="entry name" value="GLUCOSE-6-PHOSPHATE 1-EPIMERASE"/>
    <property type="match status" value="1"/>
</dbReference>
<name>A0A5J5E706_9BIFI</name>
<dbReference type="Pfam" id="PF01263">
    <property type="entry name" value="Aldose_epim"/>
    <property type="match status" value="1"/>
</dbReference>
<dbReference type="Gene3D" id="2.70.98.10">
    <property type="match status" value="1"/>
</dbReference>
<evidence type="ECO:0000313" key="9">
    <source>
        <dbReference type="Proteomes" id="UP000374630"/>
    </source>
</evidence>
<dbReference type="GO" id="GO:0030246">
    <property type="term" value="F:carbohydrate binding"/>
    <property type="evidence" value="ECO:0007669"/>
    <property type="project" value="UniProtKB-UniRule"/>
</dbReference>
<comment type="caution">
    <text evidence="7">The sequence shown here is derived from an EMBL/GenBank/DDBJ whole genome shotgun (WGS) entry which is preliminary data.</text>
</comment>
<keyword evidence="9" id="KW-1185">Reference proteome</keyword>
<dbReference type="EMBL" id="RZNZ01000003">
    <property type="protein sequence ID" value="KAA8821654.1"/>
    <property type="molecule type" value="Genomic_DNA"/>
</dbReference>
<organism evidence="7 8">
    <name type="scientific">Bifidobacterium vespertilionis</name>
    <dbReference type="NCBI Taxonomy" id="2562524"/>
    <lineage>
        <taxon>Bacteria</taxon>
        <taxon>Bacillati</taxon>
        <taxon>Actinomycetota</taxon>
        <taxon>Actinomycetes</taxon>
        <taxon>Bifidobacteriales</taxon>
        <taxon>Bifidobacteriaceae</taxon>
        <taxon>Bifidobacterium</taxon>
    </lineage>
</organism>
<dbReference type="PIRSF" id="PIRSF016020">
    <property type="entry name" value="PHexose_mutarotase"/>
    <property type="match status" value="1"/>
</dbReference>
<keyword evidence="3 4" id="KW-0413">Isomerase</keyword>
<dbReference type="EC" id="5.1.3.15" evidence="4"/>
<dbReference type="InterPro" id="IPR014718">
    <property type="entry name" value="GH-type_carb-bd"/>
</dbReference>
<evidence type="ECO:0000256" key="4">
    <source>
        <dbReference type="PIRNR" id="PIRNR016020"/>
    </source>
</evidence>
<dbReference type="Proteomes" id="UP000345527">
    <property type="component" value="Unassembled WGS sequence"/>
</dbReference>
<dbReference type="InterPro" id="IPR025532">
    <property type="entry name" value="G6P_1-epimerase"/>
</dbReference>
<evidence type="ECO:0000256" key="1">
    <source>
        <dbReference type="ARBA" id="ARBA00001096"/>
    </source>
</evidence>
<dbReference type="OrthoDB" id="9790727at2"/>
<feature type="active site" evidence="5">
    <location>
        <position position="269"/>
    </location>
</feature>
<evidence type="ECO:0000313" key="8">
    <source>
        <dbReference type="Proteomes" id="UP000345527"/>
    </source>
</evidence>
<comment type="catalytic activity">
    <reaction evidence="1">
        <text>alpha-D-glucose 6-phosphate = beta-D-glucose 6-phosphate</text>
        <dbReference type="Rhea" id="RHEA:16249"/>
        <dbReference type="ChEBI" id="CHEBI:58225"/>
        <dbReference type="ChEBI" id="CHEBI:58247"/>
        <dbReference type="EC" id="5.1.3.15"/>
    </reaction>
</comment>